<evidence type="ECO:0000256" key="1">
    <source>
        <dbReference type="SAM" id="Phobius"/>
    </source>
</evidence>
<keyword evidence="1" id="KW-0472">Membrane</keyword>
<evidence type="ECO:0000313" key="4">
    <source>
        <dbReference type="Proteomes" id="UP000578077"/>
    </source>
</evidence>
<evidence type="ECO:0000313" key="3">
    <source>
        <dbReference type="EMBL" id="MBB5998530.1"/>
    </source>
</evidence>
<accession>A0A841EDJ9</accession>
<comment type="caution">
    <text evidence="3">The sequence shown here is derived from an EMBL/GenBank/DDBJ whole genome shotgun (WGS) entry which is preliminary data.</text>
</comment>
<dbReference type="EMBL" id="JACHLY010000001">
    <property type="protein sequence ID" value="MBB5998530.1"/>
    <property type="molecule type" value="Genomic_DNA"/>
</dbReference>
<feature type="domain" description="YrhK" evidence="2">
    <location>
        <begin position="29"/>
        <end position="83"/>
    </location>
</feature>
<dbReference type="Proteomes" id="UP000578077">
    <property type="component" value="Unassembled WGS sequence"/>
</dbReference>
<reference evidence="3 4" key="1">
    <citation type="submission" date="2020-08" db="EMBL/GenBank/DDBJ databases">
        <title>Sequencing the genomes of 1000 actinobacteria strains.</title>
        <authorList>
            <person name="Klenk H.-P."/>
        </authorList>
    </citation>
    <scope>NUCLEOTIDE SEQUENCE [LARGE SCALE GENOMIC DNA]</scope>
    <source>
        <strain evidence="3 4">DSM 44593</strain>
    </source>
</reference>
<organism evidence="3 4">
    <name type="scientific">Streptomonospora salina</name>
    <dbReference type="NCBI Taxonomy" id="104205"/>
    <lineage>
        <taxon>Bacteria</taxon>
        <taxon>Bacillati</taxon>
        <taxon>Actinomycetota</taxon>
        <taxon>Actinomycetes</taxon>
        <taxon>Streptosporangiales</taxon>
        <taxon>Nocardiopsidaceae</taxon>
        <taxon>Streptomonospora</taxon>
    </lineage>
</organism>
<keyword evidence="1" id="KW-1133">Transmembrane helix</keyword>
<sequence length="110" mass="11979">MAEYAGKGASKGGSNLVLRMGDEELVVRRRYEAASIANDILIALWFIVGSVMFFSSAWETAGTWCFLAGSAELLIRPLIRLARLVHVRGVRSRAAANAPGELPHESSQDF</sequence>
<dbReference type="Pfam" id="PF14145">
    <property type="entry name" value="YrhK"/>
    <property type="match status" value="1"/>
</dbReference>
<dbReference type="RefSeq" id="WP_221457528.1">
    <property type="nucleotide sequence ID" value="NZ_BAABKT010000007.1"/>
</dbReference>
<feature type="transmembrane region" description="Helical" evidence="1">
    <location>
        <begin position="36"/>
        <end position="55"/>
    </location>
</feature>
<dbReference type="AlphaFoldDB" id="A0A841EDJ9"/>
<proteinExistence type="predicted"/>
<name>A0A841EDJ9_9ACTN</name>
<gene>
    <name evidence="3" type="ORF">HNR25_002281</name>
</gene>
<protein>
    <recommendedName>
        <fullName evidence="2">YrhK domain-containing protein</fullName>
    </recommendedName>
</protein>
<keyword evidence="1" id="KW-0812">Transmembrane</keyword>
<evidence type="ECO:0000259" key="2">
    <source>
        <dbReference type="Pfam" id="PF14145"/>
    </source>
</evidence>
<dbReference type="InterPro" id="IPR025424">
    <property type="entry name" value="YrhK_domain"/>
</dbReference>
<keyword evidence="4" id="KW-1185">Reference proteome</keyword>